<gene>
    <name evidence="1" type="ORF">CCM_03693</name>
</gene>
<organism evidence="1 2">
    <name type="scientific">Cordyceps militaris (strain CM01)</name>
    <name type="common">Caterpillar fungus</name>
    <dbReference type="NCBI Taxonomy" id="983644"/>
    <lineage>
        <taxon>Eukaryota</taxon>
        <taxon>Fungi</taxon>
        <taxon>Dikarya</taxon>
        <taxon>Ascomycota</taxon>
        <taxon>Pezizomycotina</taxon>
        <taxon>Sordariomycetes</taxon>
        <taxon>Hypocreomycetidae</taxon>
        <taxon>Hypocreales</taxon>
        <taxon>Cordycipitaceae</taxon>
        <taxon>Cordyceps</taxon>
    </lineage>
</organism>
<protein>
    <submittedName>
        <fullName evidence="1">Uncharacterized protein</fullName>
    </submittedName>
</protein>
<dbReference type="AlphaFoldDB" id="G3JG43"/>
<dbReference type="EMBL" id="JH126401">
    <property type="protein sequence ID" value="EGX92321.1"/>
    <property type="molecule type" value="Genomic_DNA"/>
</dbReference>
<evidence type="ECO:0000313" key="2">
    <source>
        <dbReference type="Proteomes" id="UP000001610"/>
    </source>
</evidence>
<name>G3JG43_CORMM</name>
<dbReference type="InParanoid" id="G3JG43"/>
<dbReference type="VEuPathDB" id="FungiDB:CCM_03693"/>
<accession>G3JG43</accession>
<dbReference type="KEGG" id="cmt:CCM_03693"/>
<dbReference type="RefSeq" id="XP_006668905.1">
    <property type="nucleotide sequence ID" value="XM_006668842.1"/>
</dbReference>
<sequence>MDQSRRILQDTHALAYVAHRRLEEPAFSEMDKEADIPDQYGHVQETDGQTERESIMPRLIFQLNNARSASTGHTPHEIVKGINPRDVPDLLGGMPAKPNYTAVRVSAYDALAIVAVTMKNHYDRRHTTRFFAVGDMVYLRLHKGYATAATDCHAILQ</sequence>
<dbReference type="GeneID" id="18165717"/>
<keyword evidence="2" id="KW-1185">Reference proteome</keyword>
<evidence type="ECO:0000313" key="1">
    <source>
        <dbReference type="EMBL" id="EGX92321.1"/>
    </source>
</evidence>
<dbReference type="Proteomes" id="UP000001610">
    <property type="component" value="Unassembled WGS sequence"/>
</dbReference>
<dbReference type="HOGENOM" id="CLU_1677802_0_0_1"/>
<reference evidence="1 2" key="1">
    <citation type="journal article" date="2011" name="Genome Biol.">
        <title>Genome sequence of the insect pathogenic fungus Cordyceps militaris, a valued traditional Chinese medicine.</title>
        <authorList>
            <person name="Zheng P."/>
            <person name="Xia Y."/>
            <person name="Xiao G."/>
            <person name="Xiong C."/>
            <person name="Hu X."/>
            <person name="Zhang S."/>
            <person name="Zheng H."/>
            <person name="Huang Y."/>
            <person name="Zhou Y."/>
            <person name="Wang S."/>
            <person name="Zhao G.P."/>
            <person name="Liu X."/>
            <person name="St Leger R.J."/>
            <person name="Wang C."/>
        </authorList>
    </citation>
    <scope>NUCLEOTIDE SEQUENCE [LARGE SCALE GENOMIC DNA]</scope>
    <source>
        <strain evidence="1 2">CM01</strain>
    </source>
</reference>
<dbReference type="STRING" id="983644.G3JG43"/>
<proteinExistence type="predicted"/>
<dbReference type="OrthoDB" id="4774297at2759"/>